<sequence length="163" mass="18205">MTNGTRSKRKFKGLGMRCQCHNKRVLDHQILVKGTMDMELMTSLEDKVMGNLEGKFQQEVLFKQIFQGYCHPHVSPTESSSTDNFKAKRKDLVFAAVLLITSQVVTAKEASSHDNGVEDSKLGLGPFKGFRKPPRVKPPIAGGKKCVDCCEQYFGRCTKCCSK</sequence>
<evidence type="ECO:0000313" key="1">
    <source>
        <dbReference type="EMBL" id="GEU51570.1"/>
    </source>
</evidence>
<dbReference type="AlphaFoldDB" id="A0A6L2KS34"/>
<protein>
    <submittedName>
        <fullName evidence="1">Uncharacterized protein</fullName>
    </submittedName>
</protein>
<accession>A0A6L2KS34</accession>
<organism evidence="1">
    <name type="scientific">Tanacetum cinerariifolium</name>
    <name type="common">Dalmatian daisy</name>
    <name type="synonym">Chrysanthemum cinerariifolium</name>
    <dbReference type="NCBI Taxonomy" id="118510"/>
    <lineage>
        <taxon>Eukaryota</taxon>
        <taxon>Viridiplantae</taxon>
        <taxon>Streptophyta</taxon>
        <taxon>Embryophyta</taxon>
        <taxon>Tracheophyta</taxon>
        <taxon>Spermatophyta</taxon>
        <taxon>Magnoliopsida</taxon>
        <taxon>eudicotyledons</taxon>
        <taxon>Gunneridae</taxon>
        <taxon>Pentapetalae</taxon>
        <taxon>asterids</taxon>
        <taxon>campanulids</taxon>
        <taxon>Asterales</taxon>
        <taxon>Asteraceae</taxon>
        <taxon>Asteroideae</taxon>
        <taxon>Anthemideae</taxon>
        <taxon>Anthemidinae</taxon>
        <taxon>Tanacetum</taxon>
    </lineage>
</organism>
<name>A0A6L2KS34_TANCI</name>
<comment type="caution">
    <text evidence="1">The sequence shown here is derived from an EMBL/GenBank/DDBJ whole genome shotgun (WGS) entry which is preliminary data.</text>
</comment>
<proteinExistence type="predicted"/>
<dbReference type="EMBL" id="BKCJ010002886">
    <property type="protein sequence ID" value="GEU51570.1"/>
    <property type="molecule type" value="Genomic_DNA"/>
</dbReference>
<reference evidence="1" key="1">
    <citation type="journal article" date="2019" name="Sci. Rep.">
        <title>Draft genome of Tanacetum cinerariifolium, the natural source of mosquito coil.</title>
        <authorList>
            <person name="Yamashiro T."/>
            <person name="Shiraishi A."/>
            <person name="Satake H."/>
            <person name="Nakayama K."/>
        </authorList>
    </citation>
    <scope>NUCLEOTIDE SEQUENCE</scope>
</reference>
<gene>
    <name evidence="1" type="ORF">Tci_023548</name>
</gene>